<sequence>MATQIVTFDGEYVDESLRAALPANASGWESKYQIVAIMGPQSSGKSTLLNHAFGTAFREMDDSLGRSQTTQGVWLSRAETCETTPTLVMDLEGTDGRERGEEDTAFEKQTALFAMASADVLLVNMWCNDIGREQASGKPLLRTIFEVNLKVFSPEKKTVLLFVIRDRSKTPFERLVENLRGDLESIWRGITKPERYANSAITDLFELKFTSLPHYEHEHELFVAEAKALRARFDAPANAADSLRATAAAVPISGLGVSLREVWNTVKANKDLDLPAHKIMVATVRCEEIADAALAQITECDELANLLKEAKSAKVSHLASKIEKLTNKALTPYDDEAKYFVKEVREAKRLDLKARVAKTLGEVASMHLEHVRQDIVESLVHEVNATLGDAAAAYVPGKKRSEDRVGFATFLKETFTKLDAQWEERLDESLPTDDLAWADFVVEETKNFHKTIDAIVDSLRKERMNLTIHACERAMERGVSAQAIGLLEEAPRDMWHKLRQMRSSAAEKWNSEVADAVSEFEPSDEEVERVHQNMRNRITEVVDGKSRDAATAALAHMKQAFARVFSKDSKGLPRIWRPLDDVAAINRKAQREALRVLSLLAVTRLDDRADKKGDDAAIKTIETALYGLIPSDAPLTSGVEDGDDATETPSTAEPVAVSLPTEWEDAADDAVILTPAECRTIWLQFESDTLYAVSQAMAAKEAARRALTGGAPIWMIVLLIILGMNEIKWLLTHPLTLFIIVALGLYARAIFNQLDVTSAMQLGMVPGLTVLAAKIVPVGVGILKKLADEGARSWSPESTPIPAAPVGGTVAHAGTDPNSQFAHASGDITSQGVRQRAKPRETVGR</sequence>
<comment type="function">
    <text evidence="8">Probable GTP-binding protein that may be involved in cell development.</text>
</comment>
<dbReference type="CDD" id="cd01851">
    <property type="entry name" value="GBP"/>
    <property type="match status" value="1"/>
</dbReference>
<evidence type="ECO:0000256" key="9">
    <source>
        <dbReference type="SAM" id="MobiDB-lite"/>
    </source>
</evidence>
<feature type="topological domain" description="Cytoplasmic" evidence="8">
    <location>
        <begin position="756"/>
        <end position="845"/>
    </location>
</feature>
<name>A0A7R9T032_9CHLO</name>
<dbReference type="PROSITE" id="PS51715">
    <property type="entry name" value="G_GB1_RHD3"/>
    <property type="match status" value="1"/>
</dbReference>
<dbReference type="InterPro" id="IPR008803">
    <property type="entry name" value="RHD3/Sey1"/>
</dbReference>
<dbReference type="HAMAP" id="MF_03109">
    <property type="entry name" value="Sey1"/>
    <property type="match status" value="1"/>
</dbReference>
<evidence type="ECO:0000256" key="5">
    <source>
        <dbReference type="ARBA" id="ARBA00022989"/>
    </source>
</evidence>
<dbReference type="AlphaFoldDB" id="A0A7R9T032"/>
<dbReference type="InterPro" id="IPR027417">
    <property type="entry name" value="P-loop_NTPase"/>
</dbReference>
<dbReference type="InterPro" id="IPR030386">
    <property type="entry name" value="G_GB1_RHD3_dom"/>
</dbReference>
<dbReference type="PANTHER" id="PTHR45923">
    <property type="entry name" value="PROTEIN SEY1"/>
    <property type="match status" value="1"/>
</dbReference>
<accession>A0A7R9T032</accession>
<feature type="domain" description="GB1/RHD3-type G" evidence="11">
    <location>
        <begin position="29"/>
        <end position="247"/>
    </location>
</feature>
<dbReference type="Pfam" id="PF05879">
    <property type="entry name" value="RHD3_GTPase"/>
    <property type="match status" value="1"/>
</dbReference>
<feature type="region of interest" description="Disordered" evidence="9">
    <location>
        <begin position="792"/>
        <end position="845"/>
    </location>
</feature>
<evidence type="ECO:0000256" key="2">
    <source>
        <dbReference type="ARBA" id="ARBA00022741"/>
    </source>
</evidence>
<keyword evidence="3 8" id="KW-0378">Hydrolase</keyword>
<evidence type="ECO:0000259" key="11">
    <source>
        <dbReference type="PROSITE" id="PS51715"/>
    </source>
</evidence>
<dbReference type="Gene3D" id="3.40.50.300">
    <property type="entry name" value="P-loop containing nucleotide triphosphate hydrolases"/>
    <property type="match status" value="1"/>
</dbReference>
<evidence type="ECO:0000256" key="6">
    <source>
        <dbReference type="ARBA" id="ARBA00023134"/>
    </source>
</evidence>
<keyword evidence="7 8" id="KW-0472">Membrane</keyword>
<comment type="subcellular location">
    <subcellularLocation>
        <location evidence="8">Endoplasmic reticulum membrane</location>
        <topology evidence="8">Multi-pass membrane protein</topology>
    </subcellularLocation>
</comment>
<dbReference type="InterPro" id="IPR046758">
    <property type="entry name" value="Sey1/RHD3-like_3HB"/>
</dbReference>
<evidence type="ECO:0000256" key="7">
    <source>
        <dbReference type="ARBA" id="ARBA00023136"/>
    </source>
</evidence>
<dbReference type="GO" id="GO:0016320">
    <property type="term" value="P:endoplasmic reticulum membrane fusion"/>
    <property type="evidence" value="ECO:0007669"/>
    <property type="project" value="TreeGrafter"/>
</dbReference>
<protein>
    <recommendedName>
        <fullName evidence="8">Protein ROOT HAIR DEFECTIVE 3 homolog</fullName>
        <ecNumber evidence="8">3.6.5.-</ecNumber>
    </recommendedName>
    <alternativeName>
        <fullName evidence="8">Protein SEY1 homolog</fullName>
    </alternativeName>
</protein>
<dbReference type="Pfam" id="PF20428">
    <property type="entry name" value="Sey1_3HB"/>
    <property type="match status" value="1"/>
</dbReference>
<dbReference type="GO" id="GO:0005789">
    <property type="term" value="C:endoplasmic reticulum membrane"/>
    <property type="evidence" value="ECO:0007669"/>
    <property type="project" value="UniProtKB-SubCell"/>
</dbReference>
<evidence type="ECO:0000256" key="4">
    <source>
        <dbReference type="ARBA" id="ARBA00022824"/>
    </source>
</evidence>
<keyword evidence="6 8" id="KW-0342">GTP-binding</keyword>
<dbReference type="EMBL" id="HBDX01001442">
    <property type="protein sequence ID" value="CAD8220535.1"/>
    <property type="molecule type" value="Transcribed_RNA"/>
</dbReference>
<evidence type="ECO:0000256" key="10">
    <source>
        <dbReference type="SAM" id="Phobius"/>
    </source>
</evidence>
<gene>
    <name evidence="12" type="ORF">OLUC0939_LOCUS1254</name>
</gene>
<reference evidence="12" key="1">
    <citation type="submission" date="2021-01" db="EMBL/GenBank/DDBJ databases">
        <authorList>
            <person name="Corre E."/>
            <person name="Pelletier E."/>
            <person name="Niang G."/>
            <person name="Scheremetjew M."/>
            <person name="Finn R."/>
            <person name="Kale V."/>
            <person name="Holt S."/>
            <person name="Cochrane G."/>
            <person name="Meng A."/>
            <person name="Brown T."/>
            <person name="Cohen L."/>
        </authorList>
    </citation>
    <scope>NUCLEOTIDE SEQUENCE</scope>
    <source>
        <strain evidence="12">Clade-A-BCC118000</strain>
    </source>
</reference>
<proteinExistence type="inferred from homology"/>
<evidence type="ECO:0000256" key="8">
    <source>
        <dbReference type="HAMAP-Rule" id="MF_03109"/>
    </source>
</evidence>
<evidence type="ECO:0000256" key="1">
    <source>
        <dbReference type="ARBA" id="ARBA00022692"/>
    </source>
</evidence>
<feature type="compositionally biased region" description="Polar residues" evidence="9">
    <location>
        <begin position="816"/>
        <end position="833"/>
    </location>
</feature>
<keyword evidence="5 8" id="KW-1133">Transmembrane helix</keyword>
<feature type="topological domain" description="Lumenal" evidence="8">
    <location>
        <begin position="732"/>
        <end position="734"/>
    </location>
</feature>
<keyword evidence="1 8" id="KW-0812">Transmembrane</keyword>
<dbReference type="GO" id="GO:0003924">
    <property type="term" value="F:GTPase activity"/>
    <property type="evidence" value="ECO:0007669"/>
    <property type="project" value="UniProtKB-UniRule"/>
</dbReference>
<feature type="transmembrane region" description="Helical" evidence="10">
    <location>
        <begin position="763"/>
        <end position="783"/>
    </location>
</feature>
<feature type="topological domain" description="Cytoplasmic" evidence="8">
    <location>
        <begin position="1"/>
        <end position="710"/>
    </location>
</feature>
<keyword evidence="2 8" id="KW-0547">Nucleotide-binding</keyword>
<feature type="binding site" evidence="8">
    <location>
        <begin position="39"/>
        <end position="46"/>
    </location>
    <ligand>
        <name>GTP</name>
        <dbReference type="ChEBI" id="CHEBI:37565"/>
    </ligand>
</feature>
<comment type="similarity">
    <text evidence="8">Belongs to the TRAFAC class dynamin-like GTPase superfamily. GB1/RHD3 GTPase family. RHD3 subfamily.</text>
</comment>
<dbReference type="SUPFAM" id="SSF52540">
    <property type="entry name" value="P-loop containing nucleoside triphosphate hydrolases"/>
    <property type="match status" value="1"/>
</dbReference>
<dbReference type="GO" id="GO:0005525">
    <property type="term" value="F:GTP binding"/>
    <property type="evidence" value="ECO:0007669"/>
    <property type="project" value="UniProtKB-UniRule"/>
</dbReference>
<feature type="transmembrane region" description="Helical" evidence="10">
    <location>
        <begin position="731"/>
        <end position="751"/>
    </location>
</feature>
<dbReference type="PANTHER" id="PTHR45923:SF2">
    <property type="entry name" value="PROTEIN SEY1"/>
    <property type="match status" value="1"/>
</dbReference>
<organism evidence="12">
    <name type="scientific">Ostreococcus sp. 'lucimarinus'</name>
    <dbReference type="NCBI Taxonomy" id="242159"/>
    <lineage>
        <taxon>Eukaryota</taxon>
        <taxon>Viridiplantae</taxon>
        <taxon>Chlorophyta</taxon>
        <taxon>Mamiellophyceae</taxon>
        <taxon>Mamiellales</taxon>
        <taxon>Bathycoccaceae</taxon>
        <taxon>Ostreococcus</taxon>
    </lineage>
</organism>
<evidence type="ECO:0000256" key="3">
    <source>
        <dbReference type="ARBA" id="ARBA00022801"/>
    </source>
</evidence>
<evidence type="ECO:0000313" key="12">
    <source>
        <dbReference type="EMBL" id="CAD8220535.1"/>
    </source>
</evidence>
<keyword evidence="4 8" id="KW-0256">Endoplasmic reticulum</keyword>
<dbReference type="EC" id="3.6.5.-" evidence="8"/>
<feature type="transmembrane region" description="Helical" evidence="10">
    <location>
        <begin position="706"/>
        <end position="724"/>
    </location>
</feature>